<evidence type="ECO:0000259" key="4">
    <source>
        <dbReference type="Pfam" id="PF14916"/>
    </source>
</evidence>
<dbReference type="RefSeq" id="XP_022236570.1">
    <property type="nucleotide sequence ID" value="XM_022380862.1"/>
</dbReference>
<evidence type="ECO:0000313" key="8">
    <source>
        <dbReference type="RefSeq" id="XP_022236571.1"/>
    </source>
</evidence>
<proteinExistence type="predicted"/>
<protein>
    <submittedName>
        <fullName evidence="6 7">Uncharacterized protein LOC111084073</fullName>
    </submittedName>
</protein>
<dbReference type="PANTHER" id="PTHR14882:SF1">
    <property type="entry name" value="CCDC92 DOMAIN-CONTAINING PROTEIN"/>
    <property type="match status" value="1"/>
</dbReference>
<evidence type="ECO:0000313" key="7">
    <source>
        <dbReference type="RefSeq" id="XP_022236570.1"/>
    </source>
</evidence>
<feature type="compositionally biased region" description="Polar residues" evidence="3">
    <location>
        <begin position="248"/>
        <end position="260"/>
    </location>
</feature>
<keyword evidence="1 2" id="KW-0175">Coiled coil</keyword>
<accession>A0ABM1RYW5</accession>
<feature type="region of interest" description="Disordered" evidence="3">
    <location>
        <begin position="240"/>
        <end position="274"/>
    </location>
</feature>
<dbReference type="InterPro" id="IPR039496">
    <property type="entry name" value="CCDC92/74_N"/>
</dbReference>
<evidence type="ECO:0000256" key="2">
    <source>
        <dbReference type="SAM" id="Coils"/>
    </source>
</evidence>
<dbReference type="GeneID" id="111084073"/>
<sequence length="342" mass="39230">MAAVSEIFPVPYPMPQKQNIVKPNPRPLYFRSDTTLKRFVEECSKFPPEDSNQLQRLQEQVRAAWSQLAFLQAEHAKVLEGLHKEIDQLQSQCRELQLKLVVQESPAMCQVLHESKVEALESSVRQWQGKNKELAEELEVSLEHNDTLQQQLKIQESQYHRELAARDEVILNLQKELDLKCGTISYLSTQLQQLKEGSFFKRISLRKSYIPKCGSISKGEWMHPEAFSSSDKASSFKEEGSRMFPPIHTSSGKPKTSTYGSFTRRSSESSDSSFKDFLEDEQISIDKSRRGRISPYQSSLCFSSPKVIRNSTSTKSFDIKLPSITQSRHANRTLVRQQIKID</sequence>
<evidence type="ECO:0000313" key="5">
    <source>
        <dbReference type="Proteomes" id="UP000694941"/>
    </source>
</evidence>
<feature type="domain" description="CCDC92/74 N-terminal" evidence="4">
    <location>
        <begin position="59"/>
        <end position="106"/>
    </location>
</feature>
<evidence type="ECO:0000313" key="6">
    <source>
        <dbReference type="RefSeq" id="XP_022236569.1"/>
    </source>
</evidence>
<dbReference type="RefSeq" id="XP_022236569.1">
    <property type="nucleotide sequence ID" value="XM_022380861.1"/>
</dbReference>
<dbReference type="Pfam" id="PF14916">
    <property type="entry name" value="CCDC92"/>
    <property type="match status" value="1"/>
</dbReference>
<dbReference type="PANTHER" id="PTHR14882">
    <property type="entry name" value="COILED-COIL DOMAIN-CONTAINING 74A"/>
    <property type="match status" value="1"/>
</dbReference>
<organism evidence="5 7">
    <name type="scientific">Limulus polyphemus</name>
    <name type="common">Atlantic horseshoe crab</name>
    <dbReference type="NCBI Taxonomy" id="6850"/>
    <lineage>
        <taxon>Eukaryota</taxon>
        <taxon>Metazoa</taxon>
        <taxon>Ecdysozoa</taxon>
        <taxon>Arthropoda</taxon>
        <taxon>Chelicerata</taxon>
        <taxon>Merostomata</taxon>
        <taxon>Xiphosura</taxon>
        <taxon>Limulidae</taxon>
        <taxon>Limulus</taxon>
    </lineage>
</organism>
<gene>
    <name evidence="6 7 8" type="primary">LOC111084073</name>
</gene>
<evidence type="ECO:0000256" key="1">
    <source>
        <dbReference type="ARBA" id="ARBA00023054"/>
    </source>
</evidence>
<keyword evidence="5" id="KW-1185">Reference proteome</keyword>
<feature type="compositionally biased region" description="Basic and acidic residues" evidence="3">
    <location>
        <begin position="265"/>
        <end position="274"/>
    </location>
</feature>
<reference evidence="6 7" key="1">
    <citation type="submission" date="2025-05" db="UniProtKB">
        <authorList>
            <consortium name="RefSeq"/>
        </authorList>
    </citation>
    <scope>IDENTIFICATION</scope>
    <source>
        <tissue evidence="6 7">Muscle</tissue>
    </source>
</reference>
<dbReference type="Proteomes" id="UP000694941">
    <property type="component" value="Unplaced"/>
</dbReference>
<dbReference type="InterPro" id="IPR040370">
    <property type="entry name" value="CCDC74A/CCDC74B/CCDC92"/>
</dbReference>
<evidence type="ECO:0000256" key="3">
    <source>
        <dbReference type="SAM" id="MobiDB-lite"/>
    </source>
</evidence>
<name>A0ABM1RYW5_LIMPO</name>
<dbReference type="RefSeq" id="XP_022236571.1">
    <property type="nucleotide sequence ID" value="XM_022380863.1"/>
</dbReference>
<feature type="coiled-coil region" evidence="2">
    <location>
        <begin position="54"/>
        <end position="151"/>
    </location>
</feature>